<reference evidence="1 2" key="1">
    <citation type="submission" date="2018-01" db="EMBL/GenBank/DDBJ databases">
        <title>G. obscuriglobus.</title>
        <authorList>
            <person name="Franke J."/>
            <person name="Blomberg W."/>
            <person name="Selmecki A."/>
        </authorList>
    </citation>
    <scope>NUCLEOTIDE SEQUENCE [LARGE SCALE GENOMIC DNA]</scope>
    <source>
        <strain evidence="1 2">DSM 5831</strain>
    </source>
</reference>
<evidence type="ECO:0000313" key="2">
    <source>
        <dbReference type="Proteomes" id="UP000245802"/>
    </source>
</evidence>
<dbReference type="EMBL" id="CP025958">
    <property type="protein sequence ID" value="AWM41748.1"/>
    <property type="molecule type" value="Genomic_DNA"/>
</dbReference>
<keyword evidence="2" id="KW-1185">Reference proteome</keyword>
<dbReference type="AlphaFoldDB" id="A0A2Z3H7K6"/>
<proteinExistence type="predicted"/>
<sequence length="136" mass="15243">MTRPAPRLSFGKHQGETLAECPPDYVVWLAGSDQVPSVWRELARKHLGLDPVDDGPEPSAESAAVLFPRLLFDWYDLMRREFAGDAAGLGVVDRGFAHLKRICAKVTGRRWPTDQEFAAARAELEREEQERRAGAK</sequence>
<evidence type="ECO:0000313" key="1">
    <source>
        <dbReference type="EMBL" id="AWM41748.1"/>
    </source>
</evidence>
<dbReference type="KEGG" id="gog:C1280_35290"/>
<protein>
    <submittedName>
        <fullName evidence="1">Uncharacterized protein</fullName>
    </submittedName>
</protein>
<organism evidence="1 2">
    <name type="scientific">Gemmata obscuriglobus</name>
    <dbReference type="NCBI Taxonomy" id="114"/>
    <lineage>
        <taxon>Bacteria</taxon>
        <taxon>Pseudomonadati</taxon>
        <taxon>Planctomycetota</taxon>
        <taxon>Planctomycetia</taxon>
        <taxon>Gemmatales</taxon>
        <taxon>Gemmataceae</taxon>
        <taxon>Gemmata</taxon>
    </lineage>
</organism>
<dbReference type="OrthoDB" id="9807855at2"/>
<accession>A0A2Z3H7K6</accession>
<name>A0A2Z3H7K6_9BACT</name>
<dbReference type="Proteomes" id="UP000245802">
    <property type="component" value="Chromosome"/>
</dbReference>
<gene>
    <name evidence="1" type="ORF">C1280_35290</name>
</gene>
<dbReference type="RefSeq" id="WP_010043566.1">
    <property type="nucleotide sequence ID" value="NZ_CP025958.1"/>
</dbReference>